<feature type="chain" id="PRO_5045039610" description="Peptidase M28 domain-containing protein" evidence="1">
    <location>
        <begin position="22"/>
        <end position="306"/>
    </location>
</feature>
<dbReference type="Proteomes" id="UP000636010">
    <property type="component" value="Unassembled WGS sequence"/>
</dbReference>
<name>A0ABQ1MYK5_9BACT</name>
<dbReference type="PANTHER" id="PTHR12147:SF26">
    <property type="entry name" value="PEPTIDASE M28 DOMAIN-CONTAINING PROTEIN"/>
    <property type="match status" value="1"/>
</dbReference>
<organism evidence="3 4">
    <name type="scientific">Marivirga lumbricoides</name>
    <dbReference type="NCBI Taxonomy" id="1046115"/>
    <lineage>
        <taxon>Bacteria</taxon>
        <taxon>Pseudomonadati</taxon>
        <taxon>Bacteroidota</taxon>
        <taxon>Cytophagia</taxon>
        <taxon>Cytophagales</taxon>
        <taxon>Marivirgaceae</taxon>
        <taxon>Marivirga</taxon>
    </lineage>
</organism>
<evidence type="ECO:0000313" key="4">
    <source>
        <dbReference type="Proteomes" id="UP000636010"/>
    </source>
</evidence>
<proteinExistence type="predicted"/>
<feature type="domain" description="Peptidase M28" evidence="2">
    <location>
        <begin position="84"/>
        <end position="299"/>
    </location>
</feature>
<reference evidence="4" key="1">
    <citation type="journal article" date="2019" name="Int. J. Syst. Evol. Microbiol.">
        <title>The Global Catalogue of Microorganisms (GCM) 10K type strain sequencing project: providing services to taxonomists for standard genome sequencing and annotation.</title>
        <authorList>
            <consortium name="The Broad Institute Genomics Platform"/>
            <consortium name="The Broad Institute Genome Sequencing Center for Infectious Disease"/>
            <person name="Wu L."/>
            <person name="Ma J."/>
        </authorList>
    </citation>
    <scope>NUCLEOTIDE SEQUENCE [LARGE SCALE GENOMIC DNA]</scope>
    <source>
        <strain evidence="4">CGMCC 1.10832</strain>
    </source>
</reference>
<feature type="signal peptide" evidence="1">
    <location>
        <begin position="1"/>
        <end position="21"/>
    </location>
</feature>
<dbReference type="RefSeq" id="WP_188466709.1">
    <property type="nucleotide sequence ID" value="NZ_BAABHU010000014.1"/>
</dbReference>
<sequence length="306" mass="34779">MKNKLLWTILAFLSAGTYSFGSPTSDTTIIKSHLTALTKSAQFRNYKNIEALNKTADYIKEVFSRYSNDVYFQEYTVKGQVYKNVIASFGMQNTTRIIVGAHYDVFSDQQGADDNASGVTGLLEIARMLNGKVPDKRIDLVAYTLEEPPYFRTEYMGIYIHAKSLAEQNIEVLGMVSLEMIGYFNDQKHSQSYPAPLLSLVYGNKGNYITLVKKLRAGKFTKRFCRKYKAANTIKTKKFSGPKALPGIDFSDHLNYWEFGFSALMITDTSFYRNNNYHEITDTMESLDLNRMAKVIDGVLITLLNF</sequence>
<comment type="caution">
    <text evidence="3">The sequence shown here is derived from an EMBL/GenBank/DDBJ whole genome shotgun (WGS) entry which is preliminary data.</text>
</comment>
<keyword evidence="4" id="KW-1185">Reference proteome</keyword>
<dbReference type="EMBL" id="BMEC01000014">
    <property type="protein sequence ID" value="GGC49224.1"/>
    <property type="molecule type" value="Genomic_DNA"/>
</dbReference>
<dbReference type="Pfam" id="PF04389">
    <property type="entry name" value="Peptidase_M28"/>
    <property type="match status" value="1"/>
</dbReference>
<evidence type="ECO:0000313" key="3">
    <source>
        <dbReference type="EMBL" id="GGC49224.1"/>
    </source>
</evidence>
<accession>A0ABQ1MYK5</accession>
<dbReference type="PANTHER" id="PTHR12147">
    <property type="entry name" value="METALLOPEPTIDASE M28 FAMILY MEMBER"/>
    <property type="match status" value="1"/>
</dbReference>
<keyword evidence="1" id="KW-0732">Signal</keyword>
<dbReference type="InterPro" id="IPR045175">
    <property type="entry name" value="M28_fam"/>
</dbReference>
<protein>
    <recommendedName>
        <fullName evidence="2">Peptidase M28 domain-containing protein</fullName>
    </recommendedName>
</protein>
<dbReference type="InterPro" id="IPR007484">
    <property type="entry name" value="Peptidase_M28"/>
</dbReference>
<evidence type="ECO:0000256" key="1">
    <source>
        <dbReference type="SAM" id="SignalP"/>
    </source>
</evidence>
<dbReference type="Gene3D" id="3.40.630.10">
    <property type="entry name" value="Zn peptidases"/>
    <property type="match status" value="1"/>
</dbReference>
<gene>
    <name evidence="3" type="primary">yfbL</name>
    <name evidence="3" type="ORF">GCM10011506_38520</name>
</gene>
<evidence type="ECO:0000259" key="2">
    <source>
        <dbReference type="Pfam" id="PF04389"/>
    </source>
</evidence>
<dbReference type="SUPFAM" id="SSF53187">
    <property type="entry name" value="Zn-dependent exopeptidases"/>
    <property type="match status" value="1"/>
</dbReference>